<dbReference type="KEGG" id="fri:FraEuI1c_6862"/>
<evidence type="ECO:0000313" key="3">
    <source>
        <dbReference type="Proteomes" id="UP000002484"/>
    </source>
</evidence>
<dbReference type="EMBL" id="CP002299">
    <property type="protein sequence ID" value="ADP84831.1"/>
    <property type="molecule type" value="Genomic_DNA"/>
</dbReference>
<gene>
    <name evidence="2" type="ordered locus">FraEuI1c_6862</name>
</gene>
<dbReference type="Pfam" id="PF12728">
    <property type="entry name" value="HTH_17"/>
    <property type="match status" value="1"/>
</dbReference>
<reference evidence="2 3" key="1">
    <citation type="submission" date="2010-10" db="EMBL/GenBank/DDBJ databases">
        <title>Complete sequence of Frankia sp. EuI1c.</title>
        <authorList>
            <consortium name="US DOE Joint Genome Institute"/>
            <person name="Lucas S."/>
            <person name="Copeland A."/>
            <person name="Lapidus A."/>
            <person name="Cheng J.-F."/>
            <person name="Bruce D."/>
            <person name="Goodwin L."/>
            <person name="Pitluck S."/>
            <person name="Chertkov O."/>
            <person name="Detter J.C."/>
            <person name="Han C."/>
            <person name="Tapia R."/>
            <person name="Land M."/>
            <person name="Hauser L."/>
            <person name="Jeffries C."/>
            <person name="Kyrpides N."/>
            <person name="Ivanova N."/>
            <person name="Mikhailova N."/>
            <person name="Beauchemin N."/>
            <person name="Sen A."/>
            <person name="Sur S.A."/>
            <person name="Gtari M."/>
            <person name="Wall L."/>
            <person name="Tisa L."/>
            <person name="Woyke T."/>
        </authorList>
    </citation>
    <scope>NUCLEOTIDE SEQUENCE [LARGE SCALE GENOMIC DNA]</scope>
    <source>
        <strain evidence="3">DSM 45817 / CECT 9037 / EuI1c</strain>
    </source>
</reference>
<proteinExistence type="predicted"/>
<protein>
    <submittedName>
        <fullName evidence="2">DNA binding domain protein, excisionase family</fullName>
    </submittedName>
</protein>
<evidence type="ECO:0000259" key="1">
    <source>
        <dbReference type="Pfam" id="PF12728"/>
    </source>
</evidence>
<name>E3IUL5_PSEI1</name>
<dbReference type="OrthoDB" id="1093249at2"/>
<dbReference type="STRING" id="298654.FraEuI1c_6862"/>
<feature type="domain" description="Helix-turn-helix" evidence="1">
    <location>
        <begin position="55"/>
        <end position="104"/>
    </location>
</feature>
<evidence type="ECO:0000313" key="2">
    <source>
        <dbReference type="EMBL" id="ADP84831.1"/>
    </source>
</evidence>
<dbReference type="RefSeq" id="WP_013427942.1">
    <property type="nucleotide sequence ID" value="NC_014666.1"/>
</dbReference>
<accession>E3IUL5</accession>
<dbReference type="InterPro" id="IPR010093">
    <property type="entry name" value="SinI_DNA-bd"/>
</dbReference>
<dbReference type="InterPro" id="IPR009061">
    <property type="entry name" value="DNA-bd_dom_put_sf"/>
</dbReference>
<dbReference type="HOGENOM" id="CLU_2117462_0_0_11"/>
<dbReference type="Proteomes" id="UP000002484">
    <property type="component" value="Chromosome"/>
</dbReference>
<sequence length="114" mass="12173">MTVVAFSPDRPPVSVSESEFDAIRAALHAALARLDDLAANARPVPPPSPAGAPVLLTVEEAARLLRISRTVLYDLIGDGEIPAVRIGRLRRLRLADVETFAERRVEPGGGNRAA</sequence>
<dbReference type="NCBIfam" id="TIGR01764">
    <property type="entry name" value="excise"/>
    <property type="match status" value="1"/>
</dbReference>
<organism evidence="2 3">
    <name type="scientific">Pseudofrankia inefficax (strain DSM 45817 / CECT 9037 / DDB 130130 / EuI1c)</name>
    <name type="common">Frankia inefficax</name>
    <dbReference type="NCBI Taxonomy" id="298654"/>
    <lineage>
        <taxon>Bacteria</taxon>
        <taxon>Bacillati</taxon>
        <taxon>Actinomycetota</taxon>
        <taxon>Actinomycetes</taxon>
        <taxon>Frankiales</taxon>
        <taxon>Frankiaceae</taxon>
        <taxon>Pseudofrankia</taxon>
    </lineage>
</organism>
<dbReference type="InterPro" id="IPR041657">
    <property type="entry name" value="HTH_17"/>
</dbReference>
<dbReference type="SUPFAM" id="SSF46955">
    <property type="entry name" value="Putative DNA-binding domain"/>
    <property type="match status" value="1"/>
</dbReference>
<dbReference type="GO" id="GO:0003677">
    <property type="term" value="F:DNA binding"/>
    <property type="evidence" value="ECO:0007669"/>
    <property type="project" value="InterPro"/>
</dbReference>
<keyword evidence="3" id="KW-1185">Reference proteome</keyword>
<dbReference type="AlphaFoldDB" id="E3IUL5"/>
<dbReference type="InParanoid" id="E3IUL5"/>